<protein>
    <submittedName>
        <fullName evidence="4">Gfo/Idh/MocA family oxidoreductase</fullName>
    </submittedName>
</protein>
<dbReference type="RefSeq" id="WP_129601069.1">
    <property type="nucleotide sequence ID" value="NZ_SBLB01000001.1"/>
</dbReference>
<dbReference type="InterPro" id="IPR051317">
    <property type="entry name" value="Gfo/Idh/MocA_oxidoreduct"/>
</dbReference>
<dbReference type="GO" id="GO:0016491">
    <property type="term" value="F:oxidoreductase activity"/>
    <property type="evidence" value="ECO:0007669"/>
    <property type="project" value="UniProtKB-KW"/>
</dbReference>
<proteinExistence type="inferred from homology"/>
<dbReference type="InterPro" id="IPR036291">
    <property type="entry name" value="NAD(P)-bd_dom_sf"/>
</dbReference>
<accession>A0A4V1RX06</accession>
<evidence type="ECO:0000256" key="1">
    <source>
        <dbReference type="ARBA" id="ARBA00010928"/>
    </source>
</evidence>
<sequence>MTTQQLTRLVRFAGIYGWRRALTKAAGRLRTRWPVWLMLGRGCPGRADTSVIGCGQFAFSTLCFFLRKHRGNRFLDAYDTDAEQARSLAWMYGFRRYVDTPGELLANPALRVLYIASPHASHTPYALAGLQRGLDVYVEKPVAVTRQQLVTLSSAQRAVAGRLLAGYNRPFAAATTELTSWLRTLPGAAPLSLSCHINGHRIPPDHWYRHPPEGTRILGNLSHWIDLAVHLMTQRGLPDWFAIQLAWADPAESDDNLSVTLTTDRHDLVSLLLTARSEPYEGINERIDLQCGDLMVHIDDFRSMTIWQGAAKQTWRFSPKDVGHERAVLQPFHADVRPWREIELTTLLSLHIRDCVLTRTRQSRFVLADELACFDDAVQTTCLAVV</sequence>
<dbReference type="Proteomes" id="UP000290407">
    <property type="component" value="Unassembled WGS sequence"/>
</dbReference>
<dbReference type="SUPFAM" id="SSF51735">
    <property type="entry name" value="NAD(P)-binding Rossmann-fold domains"/>
    <property type="match status" value="1"/>
</dbReference>
<comment type="similarity">
    <text evidence="1">Belongs to the Gfo/Idh/MocA family.</text>
</comment>
<reference evidence="4 5" key="1">
    <citation type="submission" date="2019-01" db="EMBL/GenBank/DDBJ databases">
        <title>Spirosoma flava sp. nov., a propanil-degrading bacterium isolated from herbicide-contaminated soil.</title>
        <authorList>
            <person name="Zhang L."/>
            <person name="Jiang J.-D."/>
        </authorList>
    </citation>
    <scope>NUCLEOTIDE SEQUENCE [LARGE SCALE GENOMIC DNA]</scope>
    <source>
        <strain evidence="4 5">TY50</strain>
    </source>
</reference>
<dbReference type="SUPFAM" id="SSF55347">
    <property type="entry name" value="Glyceraldehyde-3-phosphate dehydrogenase-like, C-terminal domain"/>
    <property type="match status" value="1"/>
</dbReference>
<evidence type="ECO:0000313" key="4">
    <source>
        <dbReference type="EMBL" id="RYC72098.1"/>
    </source>
</evidence>
<dbReference type="EMBL" id="SBLB01000001">
    <property type="protein sequence ID" value="RYC72098.1"/>
    <property type="molecule type" value="Genomic_DNA"/>
</dbReference>
<evidence type="ECO:0000256" key="2">
    <source>
        <dbReference type="ARBA" id="ARBA00023002"/>
    </source>
</evidence>
<dbReference type="PANTHER" id="PTHR43708">
    <property type="entry name" value="CONSERVED EXPRESSED OXIDOREDUCTASE (EUROFUNG)"/>
    <property type="match status" value="1"/>
</dbReference>
<dbReference type="Gene3D" id="3.40.50.720">
    <property type="entry name" value="NAD(P)-binding Rossmann-like Domain"/>
    <property type="match status" value="1"/>
</dbReference>
<dbReference type="InterPro" id="IPR000683">
    <property type="entry name" value="Gfo/Idh/MocA-like_OxRdtase_N"/>
</dbReference>
<keyword evidence="2" id="KW-0560">Oxidoreductase</keyword>
<name>A0A4V1RX06_9BACT</name>
<comment type="caution">
    <text evidence="4">The sequence shown here is derived from an EMBL/GenBank/DDBJ whole genome shotgun (WGS) entry which is preliminary data.</text>
</comment>
<keyword evidence="5" id="KW-1185">Reference proteome</keyword>
<dbReference type="Gene3D" id="3.30.360.10">
    <property type="entry name" value="Dihydrodipicolinate Reductase, domain 2"/>
    <property type="match status" value="1"/>
</dbReference>
<evidence type="ECO:0000259" key="3">
    <source>
        <dbReference type="Pfam" id="PF01408"/>
    </source>
</evidence>
<evidence type="ECO:0000313" key="5">
    <source>
        <dbReference type="Proteomes" id="UP000290407"/>
    </source>
</evidence>
<dbReference type="AlphaFoldDB" id="A0A4V1RX06"/>
<dbReference type="GO" id="GO:0000166">
    <property type="term" value="F:nucleotide binding"/>
    <property type="evidence" value="ECO:0007669"/>
    <property type="project" value="InterPro"/>
</dbReference>
<dbReference type="PANTHER" id="PTHR43708:SF5">
    <property type="entry name" value="CONSERVED EXPRESSED OXIDOREDUCTASE (EUROFUNG)-RELATED"/>
    <property type="match status" value="1"/>
</dbReference>
<feature type="domain" description="Gfo/Idh/MocA-like oxidoreductase N-terminal" evidence="3">
    <location>
        <begin position="51"/>
        <end position="156"/>
    </location>
</feature>
<gene>
    <name evidence="4" type="ORF">EQG79_08265</name>
</gene>
<organism evidence="4 5">
    <name type="scientific">Spirosoma sordidisoli</name>
    <dbReference type="NCBI Taxonomy" id="2502893"/>
    <lineage>
        <taxon>Bacteria</taxon>
        <taxon>Pseudomonadati</taxon>
        <taxon>Bacteroidota</taxon>
        <taxon>Cytophagia</taxon>
        <taxon>Cytophagales</taxon>
        <taxon>Cytophagaceae</taxon>
        <taxon>Spirosoma</taxon>
    </lineage>
</organism>
<dbReference type="Pfam" id="PF01408">
    <property type="entry name" value="GFO_IDH_MocA"/>
    <property type="match status" value="1"/>
</dbReference>